<gene>
    <name evidence="1" type="ORF">HNR30_003078</name>
</gene>
<evidence type="ECO:0000313" key="2">
    <source>
        <dbReference type="Proteomes" id="UP000530928"/>
    </source>
</evidence>
<comment type="caution">
    <text evidence="1">The sequence shown here is derived from an EMBL/GenBank/DDBJ whole genome shotgun (WGS) entry which is preliminary data.</text>
</comment>
<dbReference type="AlphaFoldDB" id="A0A7W0CIW4"/>
<sequence length="270" mass="29618">MRETEWVPSGIDTWTPNGARIYDYMLGGHDNYPADRAAADRMLQSNPAAPRTAMANRDFLGRVVSHLAGEVGITQFLDVGSGLPTQRNVHEVAQESNRDARIVYVDRDPTVIRHSQALLERHGVRNAIAFEGDLRSPGRILTHPNITGFLDFNRPVAVLLVAILHFVSDEEDAHGIVRRLASVLVPGSHLVISHTTDESPPDVMEAAQQGFRLAGSPLTPRSRAGISRFFTGFDLLEPGLVDVRDWRPALRTDQAWPSGWTIAGGVGARP</sequence>
<proteinExistence type="predicted"/>
<name>A0A7W0CIW4_9ACTN</name>
<dbReference type="SUPFAM" id="SSF53335">
    <property type="entry name" value="S-adenosyl-L-methionine-dependent methyltransferases"/>
    <property type="match status" value="1"/>
</dbReference>
<organism evidence="1 2">
    <name type="scientific">Nonomuraea soli</name>
    <dbReference type="NCBI Taxonomy" id="1032476"/>
    <lineage>
        <taxon>Bacteria</taxon>
        <taxon>Bacillati</taxon>
        <taxon>Actinomycetota</taxon>
        <taxon>Actinomycetes</taxon>
        <taxon>Streptosporangiales</taxon>
        <taxon>Streptosporangiaceae</taxon>
        <taxon>Nonomuraea</taxon>
    </lineage>
</organism>
<dbReference type="Pfam" id="PF04672">
    <property type="entry name" value="Methyltransf_19"/>
    <property type="match status" value="1"/>
</dbReference>
<evidence type="ECO:0000313" key="1">
    <source>
        <dbReference type="EMBL" id="MBA2891737.1"/>
    </source>
</evidence>
<dbReference type="EMBL" id="JACDUR010000003">
    <property type="protein sequence ID" value="MBA2891737.1"/>
    <property type="molecule type" value="Genomic_DNA"/>
</dbReference>
<dbReference type="Gene3D" id="3.40.50.150">
    <property type="entry name" value="Vaccinia Virus protein VP39"/>
    <property type="match status" value="1"/>
</dbReference>
<keyword evidence="1" id="KW-0489">Methyltransferase</keyword>
<dbReference type="RefSeq" id="WP_181610503.1">
    <property type="nucleotide sequence ID" value="NZ_BAABAM010000002.1"/>
</dbReference>
<dbReference type="InterPro" id="IPR006764">
    <property type="entry name" value="SAM_dep_MeTrfase_SAV2177_type"/>
</dbReference>
<protein>
    <submittedName>
        <fullName evidence="1">SAM-dependent methyltransferase</fullName>
    </submittedName>
</protein>
<reference evidence="1 2" key="1">
    <citation type="submission" date="2020-07" db="EMBL/GenBank/DDBJ databases">
        <title>Genomic Encyclopedia of Type Strains, Phase IV (KMG-IV): sequencing the most valuable type-strain genomes for metagenomic binning, comparative biology and taxonomic classification.</title>
        <authorList>
            <person name="Goeker M."/>
        </authorList>
    </citation>
    <scope>NUCLEOTIDE SEQUENCE [LARGE SCALE GENOMIC DNA]</scope>
    <source>
        <strain evidence="1 2">DSM 45533</strain>
    </source>
</reference>
<dbReference type="CDD" id="cd02440">
    <property type="entry name" value="AdoMet_MTases"/>
    <property type="match status" value="1"/>
</dbReference>
<dbReference type="Proteomes" id="UP000530928">
    <property type="component" value="Unassembled WGS sequence"/>
</dbReference>
<dbReference type="PIRSF" id="PIRSF017393">
    <property type="entry name" value="MTase_SAV2177"/>
    <property type="match status" value="1"/>
</dbReference>
<keyword evidence="1" id="KW-0808">Transferase</keyword>
<keyword evidence="2" id="KW-1185">Reference proteome</keyword>
<dbReference type="GO" id="GO:0008168">
    <property type="term" value="F:methyltransferase activity"/>
    <property type="evidence" value="ECO:0007669"/>
    <property type="project" value="UniProtKB-KW"/>
</dbReference>
<accession>A0A7W0CIW4</accession>
<dbReference type="GO" id="GO:0032259">
    <property type="term" value="P:methylation"/>
    <property type="evidence" value="ECO:0007669"/>
    <property type="project" value="UniProtKB-KW"/>
</dbReference>
<dbReference type="InterPro" id="IPR029063">
    <property type="entry name" value="SAM-dependent_MTases_sf"/>
</dbReference>